<organism evidence="9 10">
    <name type="scientific">Kolteria novifilia</name>
    <dbReference type="NCBI Taxonomy" id="2527975"/>
    <lineage>
        <taxon>Bacteria</taxon>
        <taxon>Pseudomonadati</taxon>
        <taxon>Planctomycetota</taxon>
        <taxon>Planctomycetia</taxon>
        <taxon>Kolteriales</taxon>
        <taxon>Kolteriaceae</taxon>
        <taxon>Kolteria</taxon>
    </lineage>
</organism>
<dbReference type="SFLD" id="SFLDG01101">
    <property type="entry name" value="Uncharacterised_Radical_SAM_Su"/>
    <property type="match status" value="1"/>
</dbReference>
<dbReference type="Gene3D" id="3.20.20.70">
    <property type="entry name" value="Aldolase class I"/>
    <property type="match status" value="1"/>
</dbReference>
<dbReference type="SFLD" id="SFLDS00029">
    <property type="entry name" value="Radical_SAM"/>
    <property type="match status" value="1"/>
</dbReference>
<dbReference type="SUPFAM" id="SSF143447">
    <property type="entry name" value="AMMECR1-like"/>
    <property type="match status" value="1"/>
</dbReference>
<dbReference type="AlphaFoldDB" id="A0A518AX91"/>
<keyword evidence="3" id="KW-0949">S-adenosyl-L-methionine</keyword>
<keyword evidence="10" id="KW-1185">Reference proteome</keyword>
<keyword evidence="4" id="KW-0479">Metal-binding</keyword>
<feature type="domain" description="Radical SAM core" evidence="8">
    <location>
        <begin position="67"/>
        <end position="282"/>
    </location>
</feature>
<dbReference type="SUPFAM" id="SSF102114">
    <property type="entry name" value="Radical SAM enzymes"/>
    <property type="match status" value="1"/>
</dbReference>
<dbReference type="CDD" id="cd07361">
    <property type="entry name" value="MEMO_like"/>
    <property type="match status" value="1"/>
</dbReference>
<dbReference type="Gene3D" id="3.30.1490.150">
    <property type="entry name" value="Hypothetical protein ph0010, domain 2"/>
    <property type="match status" value="1"/>
</dbReference>
<evidence type="ECO:0000259" key="8">
    <source>
        <dbReference type="PROSITE" id="PS51918"/>
    </source>
</evidence>
<dbReference type="Pfam" id="PF04055">
    <property type="entry name" value="Radical_SAM"/>
    <property type="match status" value="1"/>
</dbReference>
<reference evidence="9 10" key="1">
    <citation type="submission" date="2019-02" db="EMBL/GenBank/DDBJ databases">
        <title>Deep-cultivation of Planctomycetes and their phenomic and genomic characterization uncovers novel biology.</title>
        <authorList>
            <person name="Wiegand S."/>
            <person name="Jogler M."/>
            <person name="Boedeker C."/>
            <person name="Pinto D."/>
            <person name="Vollmers J."/>
            <person name="Rivas-Marin E."/>
            <person name="Kohn T."/>
            <person name="Peeters S.H."/>
            <person name="Heuer A."/>
            <person name="Rast P."/>
            <person name="Oberbeckmann S."/>
            <person name="Bunk B."/>
            <person name="Jeske O."/>
            <person name="Meyerdierks A."/>
            <person name="Storesund J.E."/>
            <person name="Kallscheuer N."/>
            <person name="Luecker S."/>
            <person name="Lage O.M."/>
            <person name="Pohl T."/>
            <person name="Merkel B.J."/>
            <person name="Hornburger P."/>
            <person name="Mueller R.-W."/>
            <person name="Bruemmer F."/>
            <person name="Labrenz M."/>
            <person name="Spormann A.M."/>
            <person name="Op den Camp H."/>
            <person name="Overmann J."/>
            <person name="Amann R."/>
            <person name="Jetten M.S.M."/>
            <person name="Mascher T."/>
            <person name="Medema M.H."/>
            <person name="Devos D.P."/>
            <person name="Kaster A.-K."/>
            <person name="Ovreas L."/>
            <person name="Rohde M."/>
            <person name="Galperin M.Y."/>
            <person name="Jogler C."/>
        </authorList>
    </citation>
    <scope>NUCLEOTIDE SEQUENCE [LARGE SCALE GENOMIC DNA]</scope>
    <source>
        <strain evidence="9 10">Pan216</strain>
    </source>
</reference>
<dbReference type="InterPro" id="IPR023473">
    <property type="entry name" value="AMMECR1"/>
</dbReference>
<name>A0A518AX91_9BACT</name>
<dbReference type="InterPro" id="IPR027485">
    <property type="entry name" value="AMMECR1_N"/>
</dbReference>
<sequence length="1026" mass="112849">MTTATRWWRPDADRIVCDLCPRECRLAPGQRGFCFVRRNSGGEMELTTYGRSTGFCIDPIEKKPLNHFLPGTPVLSFGTAGCNLGCKFCQNWSISKSRQIEQLSEQASPQAIAQAAAESGCRSVAFTYNDPVIWAEYAIDTAKACHDLGLKTIAVTAGYITPSARGEFFEHIDAANVDLKAFSEVFYEKLTLSHLEPVLDTLRWLKHESDVWFEITNLIIPGANDTPDEYRRMADWVVEELGPDVPVHFTAFHPDFRMTDRPPTPPEALVEAREIARDAGIHHAYVGNVHDVARQSTYCASCGQLLIERDWYELGKYELEGDRCRYCQEPLPGLYEPTRGDWGAKRQPIKITEPKESDIVSIQHEGAGGSQPATPAQPKINLDPDQARQLLEFARATVAHAIRHGETAEIPASGLPREIADAPAFGVFVTLTRSGALRACRGYWGKVGRLEEVVGSAARDSATLDPRFPGIVLEEVPLLELDVSLLHRPRVLDRSAADWPKQIVVGRDGLVLNHPKGRGLLLPQVASERGWDVPTFLKHLSMKAGLPEEAWRDPETKLLAFSARVYRDPPRYQECDVASLGKEAMEHLGEIARAILVGCAPPSLALRPELTETAPVRRGILLNLSTGGREAYFGINESLAQMTAQAAQRVLARARKHQRHPGELASIITLFRPLALRAGEDPSRHRGLAQSAILAQGGESYALSIPAPDRGRNVVEHTLKAAGKSLEEWRAKPNETSVTAFSVFGYRPAARTERRPVRAPARAGQFYPADEATMLQRIDHFLSQGEPDNEASCRAVMLPHAGWSFCGSIIGKTLARTRVPKTAIVLSPKHTPLGSRWSISAADAWEFPGRRVPVATDLRDRLVARCAAIDIEDEAHRLEHGIEVLVPFLAKKQPELRILPLVVGQASFEETATLAEALVEVLGEVDDQPLLVISSDMNHFATEEENRRLDHLAIDAMVTGDARTLHDTVRGHSISMCGVLPAVTVLQVLERRAGEKSAPELVDYTNSGQVAGDNARVVGYAGVVIA</sequence>
<dbReference type="EMBL" id="CP036279">
    <property type="protein sequence ID" value="QDU59336.1"/>
    <property type="molecule type" value="Genomic_DNA"/>
</dbReference>
<evidence type="ECO:0000256" key="2">
    <source>
        <dbReference type="ARBA" id="ARBA00022485"/>
    </source>
</evidence>
<evidence type="ECO:0000259" key="7">
    <source>
        <dbReference type="PROSITE" id="PS51112"/>
    </source>
</evidence>
<evidence type="ECO:0000256" key="4">
    <source>
        <dbReference type="ARBA" id="ARBA00022723"/>
    </source>
</evidence>
<dbReference type="Gene3D" id="3.40.830.10">
    <property type="entry name" value="LigB-like"/>
    <property type="match status" value="1"/>
</dbReference>
<protein>
    <submittedName>
        <fullName evidence="9">Uncharacterized protein</fullName>
    </submittedName>
</protein>
<proteinExistence type="predicted"/>
<dbReference type="InterPro" id="IPR007197">
    <property type="entry name" value="rSAM"/>
</dbReference>
<dbReference type="PANTHER" id="PTHR30352:SF5">
    <property type="entry name" value="PYRUVATE FORMATE-LYASE 1-ACTIVATING ENZYME"/>
    <property type="match status" value="1"/>
</dbReference>
<dbReference type="GO" id="GO:0051539">
    <property type="term" value="F:4 iron, 4 sulfur cluster binding"/>
    <property type="evidence" value="ECO:0007669"/>
    <property type="project" value="UniProtKB-KW"/>
</dbReference>
<dbReference type="InterPro" id="IPR013785">
    <property type="entry name" value="Aldolase_TIM"/>
</dbReference>
<keyword evidence="2" id="KW-0004">4Fe-4S</keyword>
<feature type="domain" description="AMMECR1" evidence="7">
    <location>
        <begin position="385"/>
        <end position="577"/>
    </location>
</feature>
<keyword evidence="5" id="KW-0408">Iron</keyword>
<dbReference type="PROSITE" id="PS51112">
    <property type="entry name" value="AMMECR1"/>
    <property type="match status" value="1"/>
</dbReference>
<dbReference type="InterPro" id="IPR058240">
    <property type="entry name" value="rSAM_sf"/>
</dbReference>
<dbReference type="InterPro" id="IPR027623">
    <property type="entry name" value="AmmeMemoSam_A"/>
</dbReference>
<dbReference type="PROSITE" id="PS51918">
    <property type="entry name" value="RADICAL_SAM"/>
    <property type="match status" value="1"/>
</dbReference>
<dbReference type="PANTHER" id="PTHR30352">
    <property type="entry name" value="PYRUVATE FORMATE-LYASE-ACTIVATING ENZYME"/>
    <property type="match status" value="1"/>
</dbReference>
<dbReference type="NCBIfam" id="TIGR04337">
    <property type="entry name" value="AmmeMemoSam_rS"/>
    <property type="match status" value="1"/>
</dbReference>
<dbReference type="InterPro" id="IPR036071">
    <property type="entry name" value="AMMECR1_dom_sf"/>
</dbReference>
<gene>
    <name evidence="9" type="ORF">Pan216_01640</name>
</gene>
<dbReference type="NCBIfam" id="TIGR00296">
    <property type="entry name" value="TIGR00296 family protein"/>
    <property type="match status" value="1"/>
</dbReference>
<dbReference type="GO" id="GO:0046872">
    <property type="term" value="F:metal ion binding"/>
    <property type="evidence" value="ECO:0007669"/>
    <property type="project" value="UniProtKB-KW"/>
</dbReference>
<dbReference type="NCBIfam" id="TIGR04335">
    <property type="entry name" value="AmmeMemoSam_A"/>
    <property type="match status" value="1"/>
</dbReference>
<dbReference type="InterPro" id="IPR002737">
    <property type="entry name" value="MEMO1_fam"/>
</dbReference>
<dbReference type="OrthoDB" id="9778883at2"/>
<dbReference type="InterPro" id="IPR027596">
    <property type="entry name" value="AmmeMemoSam_rS"/>
</dbReference>
<dbReference type="Pfam" id="PF01871">
    <property type="entry name" value="AMMECR1"/>
    <property type="match status" value="1"/>
</dbReference>
<comment type="cofactor">
    <cofactor evidence="1">
        <name>[4Fe-4S] cluster</name>
        <dbReference type="ChEBI" id="CHEBI:49883"/>
    </cofactor>
</comment>
<accession>A0A518AX91</accession>
<dbReference type="Proteomes" id="UP000317093">
    <property type="component" value="Chromosome"/>
</dbReference>
<dbReference type="Gene3D" id="3.30.700.20">
    <property type="entry name" value="Hypothetical protein ph0010, domain 1"/>
    <property type="match status" value="1"/>
</dbReference>
<evidence type="ECO:0000256" key="3">
    <source>
        <dbReference type="ARBA" id="ARBA00022691"/>
    </source>
</evidence>
<evidence type="ECO:0000256" key="5">
    <source>
        <dbReference type="ARBA" id="ARBA00023004"/>
    </source>
</evidence>
<dbReference type="Pfam" id="PF01875">
    <property type="entry name" value="Memo"/>
    <property type="match status" value="1"/>
</dbReference>
<evidence type="ECO:0000256" key="1">
    <source>
        <dbReference type="ARBA" id="ARBA00001966"/>
    </source>
</evidence>
<keyword evidence="6" id="KW-0411">Iron-sulfur</keyword>
<evidence type="ECO:0000313" key="10">
    <source>
        <dbReference type="Proteomes" id="UP000317093"/>
    </source>
</evidence>
<dbReference type="InterPro" id="IPR034457">
    <property type="entry name" value="Organic_radical-activating"/>
</dbReference>
<dbReference type="InterPro" id="IPR002733">
    <property type="entry name" value="AMMECR1_domain"/>
</dbReference>
<evidence type="ECO:0000256" key="6">
    <source>
        <dbReference type="ARBA" id="ARBA00023014"/>
    </source>
</evidence>
<dbReference type="NCBIfam" id="TIGR04336">
    <property type="entry name" value="AmmeMemoSam_B"/>
    <property type="match status" value="1"/>
</dbReference>
<evidence type="ECO:0000313" key="9">
    <source>
        <dbReference type="EMBL" id="QDU59336.1"/>
    </source>
</evidence>
<dbReference type="KEGG" id="knv:Pan216_01640"/>
<dbReference type="GO" id="GO:0003824">
    <property type="term" value="F:catalytic activity"/>
    <property type="evidence" value="ECO:0007669"/>
    <property type="project" value="InterPro"/>
</dbReference>
<dbReference type="CDD" id="cd01335">
    <property type="entry name" value="Radical_SAM"/>
    <property type="match status" value="1"/>
</dbReference>